<evidence type="ECO:0000256" key="1">
    <source>
        <dbReference type="SAM" id="MobiDB-lite"/>
    </source>
</evidence>
<comment type="caution">
    <text evidence="2">The sequence shown here is derived from an EMBL/GenBank/DDBJ whole genome shotgun (WGS) entry which is preliminary data.</text>
</comment>
<reference evidence="2 3" key="1">
    <citation type="submission" date="2018-02" db="EMBL/GenBank/DDBJ databases">
        <title>Draft genome of wild Prunus yedoensis var. nudiflora.</title>
        <authorList>
            <person name="Baek S."/>
            <person name="Kim J.-H."/>
            <person name="Choi K."/>
            <person name="Kim G.-B."/>
            <person name="Cho A."/>
            <person name="Jang H."/>
            <person name="Shin C.-H."/>
            <person name="Yu H.-J."/>
            <person name="Mun J.-H."/>
        </authorList>
    </citation>
    <scope>NUCLEOTIDE SEQUENCE [LARGE SCALE GENOMIC DNA]</scope>
    <source>
        <strain evidence="3">cv. Jeju island</strain>
        <tissue evidence="2">Leaf</tissue>
    </source>
</reference>
<feature type="region of interest" description="Disordered" evidence="1">
    <location>
        <begin position="79"/>
        <end position="100"/>
    </location>
</feature>
<evidence type="ECO:0000313" key="3">
    <source>
        <dbReference type="Proteomes" id="UP000250321"/>
    </source>
</evidence>
<proteinExistence type="predicted"/>
<sequence>MIACQVPIPYSLSTISMGALGENPFAEATEEEVFQEEVQQAERFRGEETSGVDNVVEPNLEEHIPESFLQSKVLCPLSPEDAQPTEELQEEVFHEDVHPE</sequence>
<evidence type="ECO:0000313" key="2">
    <source>
        <dbReference type="EMBL" id="PQP98294.1"/>
    </source>
</evidence>
<dbReference type="EMBL" id="PJQY01001908">
    <property type="protein sequence ID" value="PQP98294.1"/>
    <property type="molecule type" value="Genomic_DNA"/>
</dbReference>
<feature type="compositionally biased region" description="Basic and acidic residues" evidence="1">
    <location>
        <begin position="91"/>
        <end position="100"/>
    </location>
</feature>
<name>A0A314XTE6_PRUYE</name>
<dbReference type="Proteomes" id="UP000250321">
    <property type="component" value="Unassembled WGS sequence"/>
</dbReference>
<protein>
    <submittedName>
        <fullName evidence="2">Uncharacterized protein</fullName>
    </submittedName>
</protein>
<accession>A0A314XTE6</accession>
<gene>
    <name evidence="2" type="ORF">Pyn_37595</name>
</gene>
<organism evidence="2 3">
    <name type="scientific">Prunus yedoensis var. nudiflora</name>
    <dbReference type="NCBI Taxonomy" id="2094558"/>
    <lineage>
        <taxon>Eukaryota</taxon>
        <taxon>Viridiplantae</taxon>
        <taxon>Streptophyta</taxon>
        <taxon>Embryophyta</taxon>
        <taxon>Tracheophyta</taxon>
        <taxon>Spermatophyta</taxon>
        <taxon>Magnoliopsida</taxon>
        <taxon>eudicotyledons</taxon>
        <taxon>Gunneridae</taxon>
        <taxon>Pentapetalae</taxon>
        <taxon>rosids</taxon>
        <taxon>fabids</taxon>
        <taxon>Rosales</taxon>
        <taxon>Rosaceae</taxon>
        <taxon>Amygdaloideae</taxon>
        <taxon>Amygdaleae</taxon>
        <taxon>Prunus</taxon>
    </lineage>
</organism>
<dbReference type="AlphaFoldDB" id="A0A314XTE6"/>
<keyword evidence="3" id="KW-1185">Reference proteome</keyword>